<evidence type="ECO:0000313" key="2">
    <source>
        <dbReference type="Proteomes" id="UP001168363"/>
    </source>
</evidence>
<evidence type="ECO:0008006" key="3">
    <source>
        <dbReference type="Google" id="ProtNLM"/>
    </source>
</evidence>
<gene>
    <name evidence="1" type="ORF">QWJ41_21165</name>
</gene>
<keyword evidence="2" id="KW-1185">Reference proteome</keyword>
<evidence type="ECO:0000313" key="1">
    <source>
        <dbReference type="EMBL" id="MDO3398234.1"/>
    </source>
</evidence>
<accession>A0ABT8TY04</accession>
<sequence>HRLMSATPLYNEFPSFLKRYFPYKVQKISLNAGFTCPNRDGSKGYGGCTYCNNQTFNPDYCRTEKPIALQLEEGKRFFAHKYPEMKYLAYF</sequence>
<protein>
    <recommendedName>
        <fullName evidence="3">TIGR01212 family radical SAM protein</fullName>
    </recommendedName>
</protein>
<reference evidence="1" key="1">
    <citation type="submission" date="2023-06" db="EMBL/GenBank/DDBJ databases">
        <title>Genome sequence of Nocardioides sp. SOB44.</title>
        <authorList>
            <person name="Zhang G."/>
        </authorList>
    </citation>
    <scope>NUCLEOTIDE SEQUENCE</scope>
    <source>
        <strain evidence="1">SOB44</strain>
    </source>
</reference>
<dbReference type="InterPro" id="IPR058240">
    <property type="entry name" value="rSAM_sf"/>
</dbReference>
<feature type="non-terminal residue" evidence="1">
    <location>
        <position position="91"/>
    </location>
</feature>
<comment type="caution">
    <text evidence="1">The sequence shown here is derived from an EMBL/GenBank/DDBJ whole genome shotgun (WGS) entry which is preliminary data.</text>
</comment>
<proteinExistence type="predicted"/>
<name>A0ABT8TY04_9ACTN</name>
<dbReference type="SUPFAM" id="SSF102114">
    <property type="entry name" value="Radical SAM enzymes"/>
    <property type="match status" value="1"/>
</dbReference>
<dbReference type="Proteomes" id="UP001168363">
    <property type="component" value="Unassembled WGS sequence"/>
</dbReference>
<organism evidence="1 2">
    <name type="scientific">Nocardioides cremeus</name>
    <dbReference type="NCBI Taxonomy" id="3058044"/>
    <lineage>
        <taxon>Bacteria</taxon>
        <taxon>Bacillati</taxon>
        <taxon>Actinomycetota</taxon>
        <taxon>Actinomycetes</taxon>
        <taxon>Propionibacteriales</taxon>
        <taxon>Nocardioidaceae</taxon>
        <taxon>Nocardioides</taxon>
    </lineage>
</organism>
<feature type="non-terminal residue" evidence="1">
    <location>
        <position position="1"/>
    </location>
</feature>
<dbReference type="EMBL" id="JAULSC010000283">
    <property type="protein sequence ID" value="MDO3398234.1"/>
    <property type="molecule type" value="Genomic_DNA"/>
</dbReference>